<dbReference type="InterPro" id="IPR000627">
    <property type="entry name" value="Intradiol_dOase_C"/>
</dbReference>
<comment type="similarity">
    <text evidence="1">Belongs to the intradiol ring-cleavage dioxygenase family.</text>
</comment>
<dbReference type="AlphaFoldDB" id="A0AAT9GLY9"/>
<keyword evidence="2" id="KW-0223">Dioxygenase</keyword>
<dbReference type="SUPFAM" id="SSF49482">
    <property type="entry name" value="Aromatic compound dioxygenase"/>
    <property type="match status" value="1"/>
</dbReference>
<dbReference type="InterPro" id="IPR015889">
    <property type="entry name" value="Intradiol_dOase_core"/>
</dbReference>
<gene>
    <name evidence="5" type="ORF">KACHI17_23660</name>
</gene>
<accession>A0AAT9GLY9</accession>
<dbReference type="InterPro" id="IPR050770">
    <property type="entry name" value="Intradiol_RC_Dioxygenase"/>
</dbReference>
<protein>
    <recommendedName>
        <fullName evidence="4">Intradiol ring-cleavage dioxygenases domain-containing protein</fullName>
    </recommendedName>
</protein>
<dbReference type="PANTHER" id="PTHR33711">
    <property type="entry name" value="DIOXYGENASE, PUTATIVE (AFU_ORTHOLOGUE AFUA_2G02910)-RELATED"/>
    <property type="match status" value="1"/>
</dbReference>
<evidence type="ECO:0000256" key="2">
    <source>
        <dbReference type="ARBA" id="ARBA00022964"/>
    </source>
</evidence>
<evidence type="ECO:0000256" key="1">
    <source>
        <dbReference type="ARBA" id="ARBA00007825"/>
    </source>
</evidence>
<dbReference type="GO" id="GO:0016702">
    <property type="term" value="F:oxidoreductase activity, acting on single donors with incorporation of molecular oxygen, incorporation of two atoms of oxygen"/>
    <property type="evidence" value="ECO:0007669"/>
    <property type="project" value="InterPro"/>
</dbReference>
<dbReference type="PANTHER" id="PTHR33711:SF10">
    <property type="entry name" value="INTRADIOL RING-CLEAVAGE DIOXYGENASES DOMAIN-CONTAINING PROTEIN"/>
    <property type="match status" value="1"/>
</dbReference>
<proteinExistence type="inferred from homology"/>
<name>A0AAT9GLY9_9BACT</name>
<keyword evidence="3" id="KW-0560">Oxidoreductase</keyword>
<dbReference type="Gene3D" id="2.60.130.10">
    <property type="entry name" value="Aromatic compound dioxygenase"/>
    <property type="match status" value="1"/>
</dbReference>
<evidence type="ECO:0000256" key="3">
    <source>
        <dbReference type="ARBA" id="ARBA00023002"/>
    </source>
</evidence>
<reference evidence="5" key="1">
    <citation type="submission" date="2024-02" db="EMBL/GenBank/DDBJ databases">
        <title>Sediminibacterium planktonica sp. nov. and Sediminibacterium longus sp. nov., isolated from surface lake and river water.</title>
        <authorList>
            <person name="Watanabe K."/>
            <person name="Takemine S."/>
            <person name="Ishii Y."/>
            <person name="Ogata Y."/>
            <person name="Shindo C."/>
            <person name="Suda W."/>
        </authorList>
    </citation>
    <scope>NUCLEOTIDE SEQUENCE</scope>
    <source>
        <strain evidence="5">KACHI17</strain>
    </source>
</reference>
<evidence type="ECO:0000259" key="4">
    <source>
        <dbReference type="Pfam" id="PF00775"/>
    </source>
</evidence>
<sequence length="355" mass="40724">MFEGIPANIRSSDTSAGWYENAQKLMITGTIFQADGKTPAPNILIYYWHTDAKGLYSSRSGTNEKASQHGYLRGWVKSDSNGRYMIHTLRPAPYPKEKTPAHIHVLVKEPNISNPYYVDDLVFDEDPLLIEYRKNYPFEERGGNGILRVLLNGKIQVAEHDIILGLNIPNHPATKDLPKESGLSIGQDQPSFIPYHAYGPDKGSRACPVCKYGRYHGVIFYTGNQPNWPSIRQWLQFLERSAEQYKDSLKIYFVYGDERNYNASDRQQYLESLGKELQLQRTALTYVPSMHDEETEVYLNKIDPNVENTIIIYKYRRIVGKFINLSPTENNFKKIKTVIETSKGKYFGLMGLPHD</sequence>
<dbReference type="RefSeq" id="WP_353549115.1">
    <property type="nucleotide sequence ID" value="NZ_AP029612.1"/>
</dbReference>
<dbReference type="Pfam" id="PF00775">
    <property type="entry name" value="Dioxygenase_C"/>
    <property type="match status" value="1"/>
</dbReference>
<feature type="domain" description="Intradiol ring-cleavage dioxygenases" evidence="4">
    <location>
        <begin position="21"/>
        <end position="129"/>
    </location>
</feature>
<dbReference type="EMBL" id="AP029612">
    <property type="protein sequence ID" value="BFG71485.1"/>
    <property type="molecule type" value="Genomic_DNA"/>
</dbReference>
<organism evidence="5">
    <name type="scientific">Sediminibacterium sp. KACHI17</name>
    <dbReference type="NCBI Taxonomy" id="1751071"/>
    <lineage>
        <taxon>Bacteria</taxon>
        <taxon>Pseudomonadati</taxon>
        <taxon>Bacteroidota</taxon>
        <taxon>Chitinophagia</taxon>
        <taxon>Chitinophagales</taxon>
        <taxon>Chitinophagaceae</taxon>
        <taxon>Sediminibacterium</taxon>
    </lineage>
</organism>
<evidence type="ECO:0000313" key="5">
    <source>
        <dbReference type="EMBL" id="BFG71485.1"/>
    </source>
</evidence>
<dbReference type="GO" id="GO:0008199">
    <property type="term" value="F:ferric iron binding"/>
    <property type="evidence" value="ECO:0007669"/>
    <property type="project" value="InterPro"/>
</dbReference>